<dbReference type="RefSeq" id="WP_189784295.1">
    <property type="nucleotide sequence ID" value="NZ_BNAT01000015.1"/>
</dbReference>
<evidence type="ECO:0000256" key="1">
    <source>
        <dbReference type="ARBA" id="ARBA00005820"/>
    </source>
</evidence>
<feature type="domain" description="Bacterial transcriptional activator" evidence="7">
    <location>
        <begin position="95"/>
        <end position="240"/>
    </location>
</feature>
<dbReference type="SMART" id="SM01043">
    <property type="entry name" value="BTAD"/>
    <property type="match status" value="1"/>
</dbReference>
<dbReference type="InterPro" id="IPR005158">
    <property type="entry name" value="BTAD"/>
</dbReference>
<organism evidence="8 9">
    <name type="scientific">Streptomyces capitiformicae</name>
    <dbReference type="NCBI Taxonomy" id="2014920"/>
    <lineage>
        <taxon>Bacteria</taxon>
        <taxon>Bacillati</taxon>
        <taxon>Actinomycetota</taxon>
        <taxon>Actinomycetes</taxon>
        <taxon>Kitasatosporales</taxon>
        <taxon>Streptomycetaceae</taxon>
        <taxon>Streptomyces</taxon>
    </lineage>
</organism>
<dbReference type="GO" id="GO:0000160">
    <property type="term" value="P:phosphorelay signal transduction system"/>
    <property type="evidence" value="ECO:0007669"/>
    <property type="project" value="UniProtKB-KW"/>
</dbReference>
<keyword evidence="4" id="KW-0238">DNA-binding</keyword>
<dbReference type="SUPFAM" id="SSF46894">
    <property type="entry name" value="C-terminal effector domain of the bipartite response regulators"/>
    <property type="match status" value="1"/>
</dbReference>
<dbReference type="GO" id="GO:0006355">
    <property type="term" value="P:regulation of DNA-templated transcription"/>
    <property type="evidence" value="ECO:0007669"/>
    <property type="project" value="InterPro"/>
</dbReference>
<name>A0A918YZK4_9ACTN</name>
<dbReference type="InterPro" id="IPR036388">
    <property type="entry name" value="WH-like_DNA-bd_sf"/>
</dbReference>
<dbReference type="InterPro" id="IPR001867">
    <property type="entry name" value="OmpR/PhoB-type_DNA-bd"/>
</dbReference>
<keyword evidence="2" id="KW-0902">Two-component regulatory system</keyword>
<evidence type="ECO:0008006" key="10">
    <source>
        <dbReference type="Google" id="ProtNLM"/>
    </source>
</evidence>
<evidence type="ECO:0000256" key="2">
    <source>
        <dbReference type="ARBA" id="ARBA00023012"/>
    </source>
</evidence>
<evidence type="ECO:0000313" key="9">
    <source>
        <dbReference type="Proteomes" id="UP000603227"/>
    </source>
</evidence>
<dbReference type="PANTHER" id="PTHR35807">
    <property type="entry name" value="TRANSCRIPTIONAL REGULATOR REDD-RELATED"/>
    <property type="match status" value="1"/>
</dbReference>
<dbReference type="SMART" id="SM00862">
    <property type="entry name" value="Trans_reg_C"/>
    <property type="match status" value="1"/>
</dbReference>
<proteinExistence type="inferred from homology"/>
<dbReference type="Pfam" id="PF03704">
    <property type="entry name" value="BTAD"/>
    <property type="match status" value="1"/>
</dbReference>
<evidence type="ECO:0000256" key="3">
    <source>
        <dbReference type="ARBA" id="ARBA00023015"/>
    </source>
</evidence>
<feature type="domain" description="OmpR/PhoB-type" evidence="6">
    <location>
        <begin position="16"/>
        <end position="88"/>
    </location>
</feature>
<keyword evidence="5" id="KW-0804">Transcription</keyword>
<dbReference type="Proteomes" id="UP000603227">
    <property type="component" value="Unassembled WGS sequence"/>
</dbReference>
<comment type="caution">
    <text evidence="8">The sequence shown here is derived from an EMBL/GenBank/DDBJ whole genome shotgun (WGS) entry which is preliminary data.</text>
</comment>
<dbReference type="CDD" id="cd15831">
    <property type="entry name" value="BTAD"/>
    <property type="match status" value="1"/>
</dbReference>
<protein>
    <recommendedName>
        <fullName evidence="10">DNA-binding transcriptional activator of the SARP family</fullName>
    </recommendedName>
</protein>
<dbReference type="GO" id="GO:0003677">
    <property type="term" value="F:DNA binding"/>
    <property type="evidence" value="ECO:0007669"/>
    <property type="project" value="UniProtKB-KW"/>
</dbReference>
<dbReference type="SUPFAM" id="SSF48452">
    <property type="entry name" value="TPR-like"/>
    <property type="match status" value="1"/>
</dbReference>
<reference evidence="8" key="2">
    <citation type="submission" date="2020-09" db="EMBL/GenBank/DDBJ databases">
        <authorList>
            <person name="Sun Q."/>
            <person name="Zhou Y."/>
        </authorList>
    </citation>
    <scope>NUCLEOTIDE SEQUENCE</scope>
    <source>
        <strain evidence="8">CGMCC 4.7403</strain>
    </source>
</reference>
<evidence type="ECO:0000259" key="6">
    <source>
        <dbReference type="SMART" id="SM00862"/>
    </source>
</evidence>
<sequence length="260" mass="28914">MKYRLLGRVELSDLKKVDIGGAKHRTLLATLLFGANEFQSVDHIAEALWDHDQPKSAHGLVRLYVHQLRKRMGQAGADLLTEPGGYVLRVGRTDLDLHVFESETDQARALLAVGDHEAAEARFAAALALWREPFTCRTGSPLLDRLHGPWLEDMGLAAVEGLAEAQLALGRWLPLTVRLRPLVDRFPYRERLLGQYMLALHRSGRRAEALEVFHRVRSVLVSELGIEPGKELRALMQAVLRDDTAPYPVGTRLVSLAAAG</sequence>
<dbReference type="Gene3D" id="1.25.40.10">
    <property type="entry name" value="Tetratricopeptide repeat domain"/>
    <property type="match status" value="1"/>
</dbReference>
<dbReference type="InterPro" id="IPR051677">
    <property type="entry name" value="AfsR-DnrI-RedD_regulator"/>
</dbReference>
<comment type="similarity">
    <text evidence="1">Belongs to the AfsR/DnrI/RedD regulatory family.</text>
</comment>
<dbReference type="EMBL" id="BNAT01000015">
    <property type="protein sequence ID" value="GHE29439.1"/>
    <property type="molecule type" value="Genomic_DNA"/>
</dbReference>
<keyword evidence="9" id="KW-1185">Reference proteome</keyword>
<evidence type="ECO:0000256" key="4">
    <source>
        <dbReference type="ARBA" id="ARBA00023125"/>
    </source>
</evidence>
<evidence type="ECO:0000259" key="7">
    <source>
        <dbReference type="SMART" id="SM01043"/>
    </source>
</evidence>
<reference evidence="8" key="1">
    <citation type="journal article" date="2014" name="Int. J. Syst. Evol. Microbiol.">
        <title>Complete genome sequence of Corynebacterium casei LMG S-19264T (=DSM 44701T), isolated from a smear-ripened cheese.</title>
        <authorList>
            <consortium name="US DOE Joint Genome Institute (JGI-PGF)"/>
            <person name="Walter F."/>
            <person name="Albersmeier A."/>
            <person name="Kalinowski J."/>
            <person name="Ruckert C."/>
        </authorList>
    </citation>
    <scope>NUCLEOTIDE SEQUENCE</scope>
    <source>
        <strain evidence="8">CGMCC 4.7403</strain>
    </source>
</reference>
<evidence type="ECO:0000313" key="8">
    <source>
        <dbReference type="EMBL" id="GHE29439.1"/>
    </source>
</evidence>
<keyword evidence="3" id="KW-0805">Transcription regulation</keyword>
<evidence type="ECO:0000256" key="5">
    <source>
        <dbReference type="ARBA" id="ARBA00023163"/>
    </source>
</evidence>
<dbReference type="PANTHER" id="PTHR35807:SF1">
    <property type="entry name" value="TRANSCRIPTIONAL REGULATOR REDD"/>
    <property type="match status" value="1"/>
</dbReference>
<accession>A0A918YZK4</accession>
<dbReference type="Gene3D" id="1.10.10.10">
    <property type="entry name" value="Winged helix-like DNA-binding domain superfamily/Winged helix DNA-binding domain"/>
    <property type="match status" value="1"/>
</dbReference>
<dbReference type="InterPro" id="IPR011990">
    <property type="entry name" value="TPR-like_helical_dom_sf"/>
</dbReference>
<gene>
    <name evidence="8" type="ORF">GCM10017771_45220</name>
</gene>
<dbReference type="AlphaFoldDB" id="A0A918YZK4"/>
<dbReference type="InterPro" id="IPR016032">
    <property type="entry name" value="Sig_transdc_resp-reg_C-effctor"/>
</dbReference>